<dbReference type="RefSeq" id="WP_054539210.1">
    <property type="nucleotide sequence ID" value="NZ_JACIEQ010000004.1"/>
</dbReference>
<feature type="chain" id="PRO_5032389486" evidence="13">
    <location>
        <begin position="21"/>
        <end position="630"/>
    </location>
</feature>
<evidence type="ECO:0000259" key="14">
    <source>
        <dbReference type="Pfam" id="PF00593"/>
    </source>
</evidence>
<comment type="caution">
    <text evidence="16">The sequence shown here is derived from an EMBL/GenBank/DDBJ whole genome shotgun (WGS) entry which is preliminary data.</text>
</comment>
<dbReference type="GO" id="GO:0015344">
    <property type="term" value="F:siderophore uptake transmembrane transporter activity"/>
    <property type="evidence" value="ECO:0007669"/>
    <property type="project" value="TreeGrafter"/>
</dbReference>
<evidence type="ECO:0000256" key="10">
    <source>
        <dbReference type="PROSITE-ProRule" id="PRU01360"/>
    </source>
</evidence>
<evidence type="ECO:0000256" key="11">
    <source>
        <dbReference type="RuleBase" id="RU003357"/>
    </source>
</evidence>
<accession>A0A840CI88</accession>
<evidence type="ECO:0000256" key="8">
    <source>
        <dbReference type="ARBA" id="ARBA00023170"/>
    </source>
</evidence>
<evidence type="ECO:0000256" key="1">
    <source>
        <dbReference type="ARBA" id="ARBA00004571"/>
    </source>
</evidence>
<dbReference type="Gene3D" id="2.40.170.20">
    <property type="entry name" value="TonB-dependent receptor, beta-barrel domain"/>
    <property type="match status" value="1"/>
</dbReference>
<keyword evidence="5 13" id="KW-0732">Signal</keyword>
<feature type="signal peptide" evidence="13">
    <location>
        <begin position="1"/>
        <end position="20"/>
    </location>
</feature>
<feature type="domain" description="TonB-dependent receptor plug" evidence="15">
    <location>
        <begin position="46"/>
        <end position="146"/>
    </location>
</feature>
<evidence type="ECO:0000256" key="4">
    <source>
        <dbReference type="ARBA" id="ARBA00022692"/>
    </source>
</evidence>
<keyword evidence="3 10" id="KW-1134">Transmembrane beta strand</keyword>
<keyword evidence="4 10" id="KW-0812">Transmembrane</keyword>
<evidence type="ECO:0000256" key="13">
    <source>
        <dbReference type="SAM" id="SignalP"/>
    </source>
</evidence>
<evidence type="ECO:0000259" key="15">
    <source>
        <dbReference type="Pfam" id="PF07715"/>
    </source>
</evidence>
<reference evidence="16" key="1">
    <citation type="submission" date="2020-08" db="EMBL/GenBank/DDBJ databases">
        <title>Genomic Encyclopedia of Type Strains, Phase IV (KMG-IV): sequencing the most valuable type-strain genomes for metagenomic binning, comparative biology and taxonomic classification.</title>
        <authorList>
            <person name="Goeker M."/>
        </authorList>
    </citation>
    <scope>NUCLEOTIDE SEQUENCE [LARGE SCALE GENOMIC DNA]</scope>
    <source>
        <strain evidence="16">DSM 105040</strain>
    </source>
</reference>
<dbReference type="Pfam" id="PF00593">
    <property type="entry name" value="TonB_dep_Rec_b-barrel"/>
    <property type="match status" value="1"/>
</dbReference>
<dbReference type="PANTHER" id="PTHR30069">
    <property type="entry name" value="TONB-DEPENDENT OUTER MEMBRANE RECEPTOR"/>
    <property type="match status" value="1"/>
</dbReference>
<dbReference type="PROSITE" id="PS52016">
    <property type="entry name" value="TONB_DEPENDENT_REC_3"/>
    <property type="match status" value="1"/>
</dbReference>
<dbReference type="AlphaFoldDB" id="A0A840CI88"/>
<name>A0A840CI88_9RHOB</name>
<comment type="subcellular location">
    <subcellularLocation>
        <location evidence="1 10">Cell outer membrane</location>
        <topology evidence="1 10">Multi-pass membrane protein</topology>
    </subcellularLocation>
</comment>
<keyword evidence="17" id="KW-1185">Reference proteome</keyword>
<dbReference type="GO" id="GO:0009279">
    <property type="term" value="C:cell outer membrane"/>
    <property type="evidence" value="ECO:0007669"/>
    <property type="project" value="UniProtKB-SubCell"/>
</dbReference>
<dbReference type="SUPFAM" id="SSF56935">
    <property type="entry name" value="Porins"/>
    <property type="match status" value="1"/>
</dbReference>
<dbReference type="InterPro" id="IPR000531">
    <property type="entry name" value="Beta-barrel_TonB"/>
</dbReference>
<evidence type="ECO:0000256" key="5">
    <source>
        <dbReference type="ARBA" id="ARBA00022729"/>
    </source>
</evidence>
<dbReference type="InterPro" id="IPR036942">
    <property type="entry name" value="Beta-barrel_TonB_sf"/>
</dbReference>
<keyword evidence="8" id="KW-0675">Receptor</keyword>
<comment type="similarity">
    <text evidence="10 11">Belongs to the TonB-dependent receptor family.</text>
</comment>
<sequence length="630" mass="67654">MTHKLITAGAVLAATIPAAAAAQDVIVLDRIVASGGFTPIEAQTYGRSYSILTGEEMEQKGLRTVQEAIRTLPGVAVSQTDPYNTQVRIRGGEGNHVLVLIDGVAATAGDNGEYYFSGLQTADIERIELLRGPQSVLYGANAMTGVISIITKRAAQPGTSYEAGTVAGTDGTYGADFALRTRGAAGELNFSVQSRHDGGYDVSGDDGGDDDSSTRSTINLTGRTAFASGIEAGFTLRATTQDYDFDDTNYAATDADSYIVDTDNTGDRDELFASVWAEAEAMGGRMRNRLTFSGNDIDTKTYDPADVLTSQSDSSRRAAQARLSYALDAPALGQARHILNAVAEHEYLTFRRASGGTEYDRRMNSVALEYQGEVTDALNVQAGVRRDFNSDFEDATSWNIAASYAFASGARLHTSAGKAVVNPSMYELYGYSPGFYTGNPDLNPEESVGFDIGIELPFAGGRGLVDVTYFHEDLEDEIVYTPSFTSADNLDGTSKRRGVELAASYEVTPVLDMALSYTYTDAETATGTVEVRRPEHQVGLEATLAVLDGRGSVSLGLRHVAGNFDTQDWGAYATEELPDYTVATLSGHYALSDRAELVARIENLTDEDYSEVWGYEAAGRSAYLGLRARW</sequence>
<evidence type="ECO:0000256" key="12">
    <source>
        <dbReference type="SAM" id="MobiDB-lite"/>
    </source>
</evidence>
<dbReference type="EMBL" id="JACIEQ010000004">
    <property type="protein sequence ID" value="MBB4023178.1"/>
    <property type="molecule type" value="Genomic_DNA"/>
</dbReference>
<keyword evidence="7 10" id="KW-0472">Membrane</keyword>
<dbReference type="Proteomes" id="UP000585681">
    <property type="component" value="Unassembled WGS sequence"/>
</dbReference>
<dbReference type="GO" id="GO:0044718">
    <property type="term" value="P:siderophore transmembrane transport"/>
    <property type="evidence" value="ECO:0007669"/>
    <property type="project" value="TreeGrafter"/>
</dbReference>
<evidence type="ECO:0000256" key="9">
    <source>
        <dbReference type="ARBA" id="ARBA00023237"/>
    </source>
</evidence>
<dbReference type="Pfam" id="PF07715">
    <property type="entry name" value="Plug"/>
    <property type="match status" value="1"/>
</dbReference>
<dbReference type="CDD" id="cd01347">
    <property type="entry name" value="ligand_gated_channel"/>
    <property type="match status" value="1"/>
</dbReference>
<keyword evidence="9 10" id="KW-0998">Cell outer membrane</keyword>
<evidence type="ECO:0000256" key="7">
    <source>
        <dbReference type="ARBA" id="ARBA00023136"/>
    </source>
</evidence>
<evidence type="ECO:0000256" key="3">
    <source>
        <dbReference type="ARBA" id="ARBA00022452"/>
    </source>
</evidence>
<gene>
    <name evidence="16" type="ORF">GGR17_003000</name>
</gene>
<evidence type="ECO:0000313" key="17">
    <source>
        <dbReference type="Proteomes" id="UP000585681"/>
    </source>
</evidence>
<dbReference type="InterPro" id="IPR012910">
    <property type="entry name" value="Plug_dom"/>
</dbReference>
<dbReference type="InterPro" id="IPR039426">
    <property type="entry name" value="TonB-dep_rcpt-like"/>
</dbReference>
<feature type="region of interest" description="Disordered" evidence="12">
    <location>
        <begin position="196"/>
        <end position="216"/>
    </location>
</feature>
<evidence type="ECO:0000256" key="2">
    <source>
        <dbReference type="ARBA" id="ARBA00022448"/>
    </source>
</evidence>
<feature type="domain" description="TonB-dependent receptor-like beta-barrel" evidence="14">
    <location>
        <begin position="189"/>
        <end position="604"/>
    </location>
</feature>
<protein>
    <submittedName>
        <fullName evidence="16">Vitamin B12 transporter</fullName>
    </submittedName>
</protein>
<dbReference type="InterPro" id="IPR037066">
    <property type="entry name" value="Plug_dom_sf"/>
</dbReference>
<dbReference type="PANTHER" id="PTHR30069:SF29">
    <property type="entry name" value="HEMOGLOBIN AND HEMOGLOBIN-HAPTOGLOBIN-BINDING PROTEIN 1-RELATED"/>
    <property type="match status" value="1"/>
</dbReference>
<dbReference type="Gene3D" id="2.170.130.10">
    <property type="entry name" value="TonB-dependent receptor, plug domain"/>
    <property type="match status" value="1"/>
</dbReference>
<proteinExistence type="inferred from homology"/>
<organism evidence="16 17">
    <name type="scientific">Actibacterium naphthalenivorans</name>
    <dbReference type="NCBI Taxonomy" id="1614693"/>
    <lineage>
        <taxon>Bacteria</taxon>
        <taxon>Pseudomonadati</taxon>
        <taxon>Pseudomonadota</taxon>
        <taxon>Alphaproteobacteria</taxon>
        <taxon>Rhodobacterales</taxon>
        <taxon>Roseobacteraceae</taxon>
        <taxon>Actibacterium</taxon>
    </lineage>
</organism>
<keyword evidence="6 11" id="KW-0798">TonB box</keyword>
<evidence type="ECO:0000313" key="16">
    <source>
        <dbReference type="EMBL" id="MBB4023178.1"/>
    </source>
</evidence>
<evidence type="ECO:0000256" key="6">
    <source>
        <dbReference type="ARBA" id="ARBA00023077"/>
    </source>
</evidence>
<keyword evidence="2 10" id="KW-0813">Transport</keyword>